<dbReference type="Pfam" id="PF20333">
    <property type="entry name" value="DUF6628"/>
    <property type="match status" value="1"/>
</dbReference>
<feature type="compositionally biased region" description="Polar residues" evidence="1">
    <location>
        <begin position="1"/>
        <end position="23"/>
    </location>
</feature>
<dbReference type="Proteomes" id="UP000199206">
    <property type="component" value="Unassembled WGS sequence"/>
</dbReference>
<proteinExistence type="predicted"/>
<gene>
    <name evidence="2" type="ORF">SAMN05192583_2199</name>
</gene>
<feature type="region of interest" description="Disordered" evidence="1">
    <location>
        <begin position="1"/>
        <end position="34"/>
    </location>
</feature>
<sequence>MANGVATMSSTPKFDLPPSSSRLPSGEPSMPQPALPPALQAHAAMLPHLLPMCANARIALFAIRRMGAHGLADANAAHAMFAAFGLHFRRPLVLMRALMAEIAGNAVSTVSIAPCCCPRMTAAESTLLDVLAAAETRPDQARLLLEDLLAVRQADGLLATAAAVAASFADGGRPIS</sequence>
<keyword evidence="3" id="KW-1185">Reference proteome</keyword>
<evidence type="ECO:0000256" key="1">
    <source>
        <dbReference type="SAM" id="MobiDB-lite"/>
    </source>
</evidence>
<dbReference type="STRING" id="1166340.SAMN05192583_2199"/>
<dbReference type="InterPro" id="IPR046736">
    <property type="entry name" value="DUF6628"/>
</dbReference>
<organism evidence="2 3">
    <name type="scientific">Sphingomonas gellani</name>
    <dbReference type="NCBI Taxonomy" id="1166340"/>
    <lineage>
        <taxon>Bacteria</taxon>
        <taxon>Pseudomonadati</taxon>
        <taxon>Pseudomonadota</taxon>
        <taxon>Alphaproteobacteria</taxon>
        <taxon>Sphingomonadales</taxon>
        <taxon>Sphingomonadaceae</taxon>
        <taxon>Sphingomonas</taxon>
    </lineage>
</organism>
<dbReference type="RefSeq" id="WP_342027858.1">
    <property type="nucleotide sequence ID" value="NZ_FOCF01000005.1"/>
</dbReference>
<evidence type="ECO:0000313" key="2">
    <source>
        <dbReference type="EMBL" id="SEN19432.1"/>
    </source>
</evidence>
<protein>
    <submittedName>
        <fullName evidence="2">Uncharacterized protein</fullName>
    </submittedName>
</protein>
<evidence type="ECO:0000313" key="3">
    <source>
        <dbReference type="Proteomes" id="UP000199206"/>
    </source>
</evidence>
<name>A0A1H8EIY1_9SPHN</name>
<accession>A0A1H8EIY1</accession>
<dbReference type="AlphaFoldDB" id="A0A1H8EIY1"/>
<dbReference type="EMBL" id="FOCF01000005">
    <property type="protein sequence ID" value="SEN19432.1"/>
    <property type="molecule type" value="Genomic_DNA"/>
</dbReference>
<reference evidence="3" key="1">
    <citation type="submission" date="2016-10" db="EMBL/GenBank/DDBJ databases">
        <authorList>
            <person name="Varghese N."/>
            <person name="Submissions S."/>
        </authorList>
    </citation>
    <scope>NUCLEOTIDE SEQUENCE [LARGE SCALE GENOMIC DNA]</scope>
    <source>
        <strain evidence="3">S6-262</strain>
    </source>
</reference>